<dbReference type="AlphaFoldDB" id="A0A858ZN83"/>
<dbReference type="PANTHER" id="PTHR43767">
    <property type="entry name" value="LONG-CHAIN-FATTY-ACID--COA LIGASE"/>
    <property type="match status" value="1"/>
</dbReference>
<dbReference type="Pfam" id="PF13193">
    <property type="entry name" value="AMP-binding_C"/>
    <property type="match status" value="1"/>
</dbReference>
<dbReference type="RefSeq" id="WP_168727583.1">
    <property type="nucleotide sequence ID" value="NZ_CP051298.1"/>
</dbReference>
<protein>
    <submittedName>
        <fullName evidence="3">AMP-binding protein</fullName>
    </submittedName>
</protein>
<dbReference type="PANTHER" id="PTHR43767:SF1">
    <property type="entry name" value="NONRIBOSOMAL PEPTIDE SYNTHASE PES1 (EUROFUNG)-RELATED"/>
    <property type="match status" value="1"/>
</dbReference>
<proteinExistence type="predicted"/>
<organism evidence="3 4">
    <name type="scientific">Alicycliphilus denitrificans</name>
    <dbReference type="NCBI Taxonomy" id="179636"/>
    <lineage>
        <taxon>Bacteria</taxon>
        <taxon>Pseudomonadati</taxon>
        <taxon>Pseudomonadota</taxon>
        <taxon>Betaproteobacteria</taxon>
        <taxon>Burkholderiales</taxon>
        <taxon>Comamonadaceae</taxon>
        <taxon>Alicycliphilus</taxon>
    </lineage>
</organism>
<dbReference type="SUPFAM" id="SSF56801">
    <property type="entry name" value="Acetyl-CoA synthetase-like"/>
    <property type="match status" value="1"/>
</dbReference>
<sequence>MSPLEQWARERPEGIAYRMVPSGHAVSWRELELRSRKLSAAMVQAGLRAGDGIALMLENHLRYFEILWAAHRIGLYYTPISRHLKTEEMSHIVRDCDAKWLFCSARTAGELDAQVLRGLPVRRVMLDGQADGFDEYEALIAAYADDVALPETPEGMDFCYSSGTTGLPKGIKRALADAGKHFASKSDPRTHWKDFDTRSVYLSTAPFYHTAPVRWNMAVMRAGGHCVMMEKFDAELALQAIDRFKVTHAQFVPTMFIRMLRLPDDVKAQYDPGSLRYAVHAAAPCPATVKRAMIDWWGPILYEFYSGTELVGRTSLDSHEWLAHPGSVGRAEVGRIHIVDEAGRELPPGENGVIYFSGGPRFEYHKDPAKTHSAYNDKGWATYGDIGHVDEEGYLYLTDRLANTIVSGGVNIYPQEAENVLHEHPAVLDVAVVGVPDAEFGEAVKAVVQLQPPHQASPALAAELIAYCRERISTLKCPRSVDFVDTLPRAESGKLLKRLVKARYWDGGRGIAH</sequence>
<feature type="domain" description="AMP-binding enzyme C-terminal" evidence="2">
    <location>
        <begin position="416"/>
        <end position="494"/>
    </location>
</feature>
<dbReference type="Pfam" id="PF00501">
    <property type="entry name" value="AMP-binding"/>
    <property type="match status" value="1"/>
</dbReference>
<accession>A0A858ZN83</accession>
<dbReference type="EMBL" id="CP051298">
    <property type="protein sequence ID" value="QKD42263.1"/>
    <property type="molecule type" value="Genomic_DNA"/>
</dbReference>
<evidence type="ECO:0000259" key="1">
    <source>
        <dbReference type="Pfam" id="PF00501"/>
    </source>
</evidence>
<evidence type="ECO:0000259" key="2">
    <source>
        <dbReference type="Pfam" id="PF13193"/>
    </source>
</evidence>
<reference evidence="3 4" key="1">
    <citation type="submission" date="2020-05" db="EMBL/GenBank/DDBJ databases">
        <title>Complete genome sequence of Alicycliphilus denitrificans DP3.</title>
        <authorList>
            <person name="Chen X."/>
        </authorList>
    </citation>
    <scope>NUCLEOTIDE SEQUENCE [LARGE SCALE GENOMIC DNA]</scope>
    <source>
        <strain evidence="3 4">DP3</strain>
    </source>
</reference>
<evidence type="ECO:0000313" key="4">
    <source>
        <dbReference type="Proteomes" id="UP000500755"/>
    </source>
</evidence>
<evidence type="ECO:0000313" key="3">
    <source>
        <dbReference type="EMBL" id="QKD42263.1"/>
    </source>
</evidence>
<dbReference type="Gene3D" id="3.30.300.30">
    <property type="match status" value="1"/>
</dbReference>
<dbReference type="GO" id="GO:0016878">
    <property type="term" value="F:acid-thiol ligase activity"/>
    <property type="evidence" value="ECO:0007669"/>
    <property type="project" value="UniProtKB-ARBA"/>
</dbReference>
<dbReference type="InterPro" id="IPR042099">
    <property type="entry name" value="ANL_N_sf"/>
</dbReference>
<dbReference type="InterPro" id="IPR050237">
    <property type="entry name" value="ATP-dep_AMP-bd_enzyme"/>
</dbReference>
<feature type="domain" description="AMP-dependent synthetase/ligase" evidence="1">
    <location>
        <begin position="4"/>
        <end position="358"/>
    </location>
</feature>
<dbReference type="InterPro" id="IPR000873">
    <property type="entry name" value="AMP-dep_synth/lig_dom"/>
</dbReference>
<dbReference type="InterPro" id="IPR045851">
    <property type="entry name" value="AMP-bd_C_sf"/>
</dbReference>
<name>A0A858ZN83_9BURK</name>
<dbReference type="InterPro" id="IPR025110">
    <property type="entry name" value="AMP-bd_C"/>
</dbReference>
<dbReference type="Proteomes" id="UP000500755">
    <property type="component" value="Chromosome"/>
</dbReference>
<dbReference type="Gene3D" id="3.40.50.12780">
    <property type="entry name" value="N-terminal domain of ligase-like"/>
    <property type="match status" value="1"/>
</dbReference>
<gene>
    <name evidence="3" type="ORF">HF896_00960</name>
</gene>